<name>A0A447TPX3_SALET</name>
<dbReference type="Proteomes" id="UP000269208">
    <property type="component" value="Chromosome"/>
</dbReference>
<dbReference type="AlphaFoldDB" id="A0A447TPX3"/>
<organism evidence="1 2">
    <name type="scientific">Salmonella enterica I</name>
    <dbReference type="NCBI Taxonomy" id="59201"/>
    <lineage>
        <taxon>Bacteria</taxon>
        <taxon>Pseudomonadati</taxon>
        <taxon>Pseudomonadota</taxon>
        <taxon>Gammaproteobacteria</taxon>
        <taxon>Enterobacterales</taxon>
        <taxon>Enterobacteriaceae</taxon>
        <taxon>Salmonella</taxon>
    </lineage>
</organism>
<sequence length="64" mass="7225">MGCHLREFLFQLIRVLNGHFNAGVLLKFFTDLGQTVITLVAVDPDNQFTFFNFGESRGRKSSSS</sequence>
<accession>A0A447TPX3</accession>
<gene>
    <name evidence="1" type="ORF">NCTC6754_01144</name>
</gene>
<reference evidence="1 2" key="1">
    <citation type="submission" date="2018-12" db="EMBL/GenBank/DDBJ databases">
        <authorList>
            <consortium name="Pathogen Informatics"/>
        </authorList>
    </citation>
    <scope>NUCLEOTIDE SEQUENCE [LARGE SCALE GENOMIC DNA]</scope>
    <source>
        <strain evidence="1 2">NCTC6754</strain>
    </source>
</reference>
<dbReference type="EMBL" id="LR134190">
    <property type="protein sequence ID" value="VEB51440.1"/>
    <property type="molecule type" value="Genomic_DNA"/>
</dbReference>
<evidence type="ECO:0000313" key="2">
    <source>
        <dbReference type="Proteomes" id="UP000269208"/>
    </source>
</evidence>
<protein>
    <submittedName>
        <fullName evidence="1">Uncharacterized protein</fullName>
    </submittedName>
</protein>
<evidence type="ECO:0000313" key="1">
    <source>
        <dbReference type="EMBL" id="VEB51440.1"/>
    </source>
</evidence>
<proteinExistence type="predicted"/>